<dbReference type="GO" id="GO:0005829">
    <property type="term" value="C:cytosol"/>
    <property type="evidence" value="ECO:0007669"/>
    <property type="project" value="TreeGrafter"/>
</dbReference>
<dbReference type="PANTHER" id="PTHR43232:SF2">
    <property type="entry name" value="MOLYBDENUM COFACTOR BIOSYNTHESIS PROTEIN B"/>
    <property type="match status" value="1"/>
</dbReference>
<dbReference type="Gene3D" id="3.40.980.10">
    <property type="entry name" value="MoaB/Mog-like domain"/>
    <property type="match status" value="1"/>
</dbReference>
<organism evidence="4 5">
    <name type="scientific">Desulfurococcus mucosus (strain ATCC 35584 / DSM 2162 / JCM 9187 / O7/1)</name>
    <dbReference type="NCBI Taxonomy" id="765177"/>
    <lineage>
        <taxon>Archaea</taxon>
        <taxon>Thermoproteota</taxon>
        <taxon>Thermoprotei</taxon>
        <taxon>Desulfurococcales</taxon>
        <taxon>Desulfurococcaceae</taxon>
        <taxon>Desulfurococcus</taxon>
    </lineage>
</organism>
<feature type="domain" description="MoaB/Mog" evidence="3">
    <location>
        <begin position="10"/>
        <end position="152"/>
    </location>
</feature>
<dbReference type="PANTHER" id="PTHR43232">
    <property type="entry name" value="MOLYBDENUM COFACTOR BIOSYNTHESIS PROTEIN B"/>
    <property type="match status" value="1"/>
</dbReference>
<dbReference type="GO" id="GO:0006777">
    <property type="term" value="P:Mo-molybdopterin cofactor biosynthetic process"/>
    <property type="evidence" value="ECO:0007669"/>
    <property type="project" value="UniProtKB-KW"/>
</dbReference>
<dbReference type="SMART" id="SM00852">
    <property type="entry name" value="MoCF_biosynth"/>
    <property type="match status" value="1"/>
</dbReference>
<dbReference type="STRING" id="765177.Desmu_1049"/>
<dbReference type="GeneID" id="10153754"/>
<comment type="similarity">
    <text evidence="1">Belongs to the MoaB/Mog family.</text>
</comment>
<dbReference type="Pfam" id="PF00994">
    <property type="entry name" value="MoCF_biosynth"/>
    <property type="match status" value="1"/>
</dbReference>
<sequence length="164" mass="17697">MRGSTVLDFHIVVVSDRIAGGESIDVSGEKAVEYLASRGFKVSGKTVVGNSYRDIVRVLRESKSRVILFIGGTGPSPRDITVDVLESLAWRELPGFGEAFRRLSSSTIGHRAILSRAGLYILPDGRITVALPGSTQALEVGLSILVDIVGHLAEEVDRFEGPHR</sequence>
<evidence type="ECO:0000256" key="2">
    <source>
        <dbReference type="ARBA" id="ARBA00023150"/>
    </source>
</evidence>
<keyword evidence="2" id="KW-0501">Molybdenum cofactor biosynthesis</keyword>
<proteinExistence type="inferred from homology"/>
<dbReference type="InterPro" id="IPR012245">
    <property type="entry name" value="MoaB"/>
</dbReference>
<dbReference type="EMBL" id="CP002363">
    <property type="protein sequence ID" value="ADV65351.1"/>
    <property type="molecule type" value="Genomic_DNA"/>
</dbReference>
<dbReference type="eggNOG" id="arCOG00214">
    <property type="taxonomic scope" value="Archaea"/>
</dbReference>
<reference evidence="4 5" key="2">
    <citation type="journal article" date="2011" name="Stand. Genomic Sci.">
        <title>Complete genome sequence of Desulfurococcus mucosus type strain (O7/1).</title>
        <authorList>
            <person name="Wirth R."/>
            <person name="Chertkov O."/>
            <person name="Held B."/>
            <person name="Lapidus A."/>
            <person name="Nolan M."/>
            <person name="Lucas S."/>
            <person name="Hammon N."/>
            <person name="Deshpande S."/>
            <person name="Cheng J.F."/>
            <person name="Tapia R."/>
            <person name="Han C."/>
            <person name="Goodwin L."/>
            <person name="Pitluck S."/>
            <person name="Liolios K."/>
            <person name="Ioanna P."/>
            <person name="Ivanova N."/>
            <person name="Mavromatis K."/>
            <person name="Mikhailova N."/>
            <person name="Pati A."/>
            <person name="Chen A."/>
            <person name="Palaniappan K."/>
            <person name="Land M."/>
            <person name="Hauser L."/>
            <person name="Chang Y.J."/>
            <person name="Jeffries C.D."/>
            <person name="Bilek Y."/>
            <person name="Hader T."/>
            <person name="Rohde M."/>
            <person name="Spring S."/>
            <person name="Sikorski J."/>
            <person name="Goker M."/>
            <person name="Woyke T."/>
            <person name="Bristow J."/>
            <person name="Eisen J.A."/>
            <person name="Markowitz V."/>
            <person name="Hugenholtz P."/>
            <person name="Kyrpides N.C."/>
            <person name="Klenk H.P."/>
        </authorList>
    </citation>
    <scope>NUCLEOTIDE SEQUENCE [LARGE SCALE GENOMIC DNA]</scope>
    <source>
        <strain evidence="5">ATCC 35584 / DSM 2162 / JCM 9187 / O7/1</strain>
    </source>
</reference>
<evidence type="ECO:0000259" key="3">
    <source>
        <dbReference type="SMART" id="SM00852"/>
    </source>
</evidence>
<dbReference type="PROSITE" id="PS01078">
    <property type="entry name" value="MOCF_BIOSYNTHESIS_1"/>
    <property type="match status" value="1"/>
</dbReference>
<dbReference type="InterPro" id="IPR008284">
    <property type="entry name" value="MoCF_biosynth_CS"/>
</dbReference>
<gene>
    <name evidence="4" type="ordered locus">Desmu_1049</name>
</gene>
<dbReference type="SUPFAM" id="SSF53218">
    <property type="entry name" value="Molybdenum cofactor biosynthesis proteins"/>
    <property type="match status" value="1"/>
</dbReference>
<accession>E8RA25</accession>
<dbReference type="RefSeq" id="WP_013562573.1">
    <property type="nucleotide sequence ID" value="NC_014961.1"/>
</dbReference>
<evidence type="ECO:0000313" key="5">
    <source>
        <dbReference type="Proteomes" id="UP000001068"/>
    </source>
</evidence>
<evidence type="ECO:0000256" key="1">
    <source>
        <dbReference type="ARBA" id="ARBA00006112"/>
    </source>
</evidence>
<dbReference type="OrthoDB" id="205337at2157"/>
<dbReference type="Proteomes" id="UP000001068">
    <property type="component" value="Chromosome"/>
</dbReference>
<dbReference type="KEGG" id="dmu:Desmu_1049"/>
<dbReference type="InterPro" id="IPR036425">
    <property type="entry name" value="MoaB/Mog-like_dom_sf"/>
</dbReference>
<protein>
    <submittedName>
        <fullName evidence="4">Molybdopterin binding domain protein</fullName>
    </submittedName>
</protein>
<dbReference type="AlphaFoldDB" id="E8RA25"/>
<dbReference type="InterPro" id="IPR001453">
    <property type="entry name" value="MoaB/Mog_dom"/>
</dbReference>
<reference evidence="5" key="1">
    <citation type="submission" date="2010-11" db="EMBL/GenBank/DDBJ databases">
        <title>The complete genome of Desulfurococcus mucosus DSM 2162.</title>
        <authorList>
            <consortium name="US DOE Joint Genome Institute (JGI-PGF)"/>
            <person name="Lucas S."/>
            <person name="Copeland A."/>
            <person name="Lapidus A."/>
            <person name="Bruce D."/>
            <person name="Goodwin L."/>
            <person name="Pitluck S."/>
            <person name="Kyrpides N."/>
            <person name="Mavromatis K."/>
            <person name="Pagani I."/>
            <person name="Ivanova N."/>
            <person name="Ovchinnikova G."/>
            <person name="Chertkov O."/>
            <person name="Held B."/>
            <person name="Brettin T."/>
            <person name="Detter J.C."/>
            <person name="Tapia R."/>
            <person name="Han C."/>
            <person name="Land M."/>
            <person name="Hauser L."/>
            <person name="Markowitz V."/>
            <person name="Cheng J.-F."/>
            <person name="Hugenholtz P."/>
            <person name="Woyke T."/>
            <person name="Wu D."/>
            <person name="Wirth R."/>
            <person name="Bilek Y."/>
            <person name="Hader T."/>
            <person name="Klenk H.-P."/>
            <person name="Eisen J.A."/>
        </authorList>
    </citation>
    <scope>NUCLEOTIDE SEQUENCE [LARGE SCALE GENOMIC DNA]</scope>
    <source>
        <strain evidence="5">ATCC 35584 / DSM 2162 / JCM 9187 / O7/1</strain>
    </source>
</reference>
<dbReference type="HOGENOM" id="CLU_077358_2_3_2"/>
<keyword evidence="5" id="KW-1185">Reference proteome</keyword>
<evidence type="ECO:0000313" key="4">
    <source>
        <dbReference type="EMBL" id="ADV65351.1"/>
    </source>
</evidence>
<name>E8RA25_DESM0</name>